<feature type="compositionally biased region" description="Polar residues" evidence="1">
    <location>
        <begin position="187"/>
        <end position="204"/>
    </location>
</feature>
<evidence type="ECO:0000313" key="2">
    <source>
        <dbReference type="EMBL" id="MBN4067497.1"/>
    </source>
</evidence>
<feature type="compositionally biased region" description="Pro residues" evidence="1">
    <location>
        <begin position="239"/>
        <end position="248"/>
    </location>
</feature>
<dbReference type="Proteomes" id="UP000722121">
    <property type="component" value="Unassembled WGS sequence"/>
</dbReference>
<feature type="compositionally biased region" description="Polar residues" evidence="1">
    <location>
        <begin position="368"/>
        <end position="383"/>
    </location>
</feature>
<feature type="compositionally biased region" description="Polar residues" evidence="1">
    <location>
        <begin position="338"/>
        <end position="355"/>
    </location>
</feature>
<gene>
    <name evidence="2" type="ORF">JYU14_05375</name>
</gene>
<feature type="compositionally biased region" description="Low complexity" evidence="1">
    <location>
        <begin position="467"/>
        <end position="497"/>
    </location>
</feature>
<feature type="compositionally biased region" description="Polar residues" evidence="1">
    <location>
        <begin position="308"/>
        <end position="317"/>
    </location>
</feature>
<feature type="compositionally biased region" description="Pro residues" evidence="1">
    <location>
        <begin position="396"/>
        <end position="405"/>
    </location>
</feature>
<accession>A0ABS3ATN9</accession>
<feature type="compositionally biased region" description="Polar residues" evidence="1">
    <location>
        <begin position="277"/>
        <end position="295"/>
    </location>
</feature>
<evidence type="ECO:0000256" key="1">
    <source>
        <dbReference type="SAM" id="MobiDB-lite"/>
    </source>
</evidence>
<comment type="caution">
    <text evidence="2">The sequence shown here is derived from an EMBL/GenBank/DDBJ whole genome shotgun (WGS) entry which is preliminary data.</text>
</comment>
<feature type="compositionally biased region" description="Low complexity" evidence="1">
    <location>
        <begin position="228"/>
        <end position="238"/>
    </location>
</feature>
<protein>
    <submittedName>
        <fullName evidence="2">Uncharacterized protein</fullName>
    </submittedName>
</protein>
<organism evidence="2 3">
    <name type="scientific">Simkania negevensis</name>
    <dbReference type="NCBI Taxonomy" id="83561"/>
    <lineage>
        <taxon>Bacteria</taxon>
        <taxon>Pseudomonadati</taxon>
        <taxon>Chlamydiota</taxon>
        <taxon>Chlamydiia</taxon>
        <taxon>Parachlamydiales</taxon>
        <taxon>Simkaniaceae</taxon>
        <taxon>Simkania</taxon>
    </lineage>
</organism>
<proteinExistence type="predicted"/>
<feature type="compositionally biased region" description="Polar residues" evidence="1">
    <location>
        <begin position="166"/>
        <end position="177"/>
    </location>
</feature>
<feature type="compositionally biased region" description="Polar residues" evidence="1">
    <location>
        <begin position="537"/>
        <end position="547"/>
    </location>
</feature>
<reference evidence="2 3" key="1">
    <citation type="submission" date="2021-02" db="EMBL/GenBank/DDBJ databases">
        <title>Activity-based single-cell genomes from oceanic crustal fluid captures similar information to metagenomic and metatranscriptomic surveys with orders of magnitude less sampling.</title>
        <authorList>
            <person name="D'Angelo T.S."/>
            <person name="Orcutt B.N."/>
        </authorList>
    </citation>
    <scope>NUCLEOTIDE SEQUENCE [LARGE SCALE GENOMIC DNA]</scope>
    <source>
        <strain evidence="2">AH-315-G07</strain>
    </source>
</reference>
<sequence>MTTPVADPGSTEIKFTYPYTTSQGKLTSQTHALLIPNDKLENTPVFLRGEADRISSFATNLLASSLASADASRGKDKLSKVWALPIDIGIIHTTLSQRLTSMIEQAEATRSIEEITKGIATMLGHYCTGLTEKATKCTRQVLPITAAAALSTDDAVSGNVIDDPGTTRSSSRNSSQPDKGKVAEGNPASNTVSMSDQGLSQTRVSASSSPPPAADQNVVVETSIAPHSGGATRGGSSPSPSPTIPPLPVQWDPSQGGDRVPTPSSLMVDVSRKGSLAANQEEQTREATSNSSGKDSQLPPPLVAATPEGSNSSTPTENIGPLFPRGSVSTKSPHSDQGAATNRSDVGTSNGSSLEETSEVKGAESKNALPTPSQPAFTLNPNFVETPPTHATATAPPTPTSPIIPPGKTVQAAKNTTASQLQASWQPSSFSDSSSKEDSDRNENATAGSGNRSTTTDILRTTPFFQSSSNGSSTSLSSTLSSTPPASPTSPKKTPLSDTGKPSDGLNKDKANGSVPPKDSSNPRNAADYDSDVKPTRGSQQPSTKSGITRAADAIAHFAKEFFRLIAKPFIALADLLRKLFNRPITNSATVIKASEKAVVTPEGSLRV</sequence>
<evidence type="ECO:0000313" key="3">
    <source>
        <dbReference type="Proteomes" id="UP000722121"/>
    </source>
</evidence>
<feature type="compositionally biased region" description="Polar residues" evidence="1">
    <location>
        <begin position="412"/>
        <end position="427"/>
    </location>
</feature>
<feature type="compositionally biased region" description="Polar residues" evidence="1">
    <location>
        <begin position="444"/>
        <end position="466"/>
    </location>
</feature>
<keyword evidence="3" id="KW-1185">Reference proteome</keyword>
<dbReference type="EMBL" id="JAFITR010000167">
    <property type="protein sequence ID" value="MBN4067497.1"/>
    <property type="molecule type" value="Genomic_DNA"/>
</dbReference>
<feature type="region of interest" description="Disordered" evidence="1">
    <location>
        <begin position="156"/>
        <end position="548"/>
    </location>
</feature>
<feature type="compositionally biased region" description="Basic and acidic residues" evidence="1">
    <location>
        <begin position="434"/>
        <end position="443"/>
    </location>
</feature>
<feature type="compositionally biased region" description="Low complexity" evidence="1">
    <location>
        <begin position="386"/>
        <end position="395"/>
    </location>
</feature>
<name>A0ABS3ATN9_9BACT</name>